<gene>
    <name evidence="2" type="ORF">A3Q56_06175</name>
</gene>
<dbReference type="OrthoDB" id="6110468at2759"/>
<comment type="caution">
    <text evidence="2">The sequence shown here is derived from an EMBL/GenBank/DDBJ whole genome shotgun (WGS) entry which is preliminary data.</text>
</comment>
<reference evidence="2 3" key="1">
    <citation type="submission" date="2016-04" db="EMBL/GenBank/DDBJ databases">
        <title>The genome of Intoshia linei affirms orthonectids as highly simplified spiralians.</title>
        <authorList>
            <person name="Mikhailov K.V."/>
            <person name="Slusarev G.S."/>
            <person name="Nikitin M.A."/>
            <person name="Logacheva M.D."/>
            <person name="Penin A."/>
            <person name="Aleoshin V."/>
            <person name="Panchin Y.V."/>
        </authorList>
    </citation>
    <scope>NUCLEOTIDE SEQUENCE [LARGE SCALE GENOMIC DNA]</scope>
    <source>
        <strain evidence="2">Intl2013</strain>
        <tissue evidence="2">Whole animal</tissue>
    </source>
</reference>
<dbReference type="AlphaFoldDB" id="A0A177AY38"/>
<keyword evidence="3" id="KW-1185">Reference proteome</keyword>
<organism evidence="2 3">
    <name type="scientific">Intoshia linei</name>
    <dbReference type="NCBI Taxonomy" id="1819745"/>
    <lineage>
        <taxon>Eukaryota</taxon>
        <taxon>Metazoa</taxon>
        <taxon>Spiralia</taxon>
        <taxon>Lophotrochozoa</taxon>
        <taxon>Mesozoa</taxon>
        <taxon>Orthonectida</taxon>
        <taxon>Rhopaluridae</taxon>
        <taxon>Intoshia</taxon>
    </lineage>
</organism>
<sequence>MSFKSLCKCWVAMILKSAEALKCKSKIYGDKQLWYNHDDNKNYFKVTPKRIQPWCDTKTLIQNRYGDSGAWYYGNCSNQPEKTSKKTFADSRSKSNWYHEMSLGKPKTVKFDARVIGQDATSNMEKSRDGSILKIIQGVSISNNQENKVKYTNVKSSSSDWFEHKPRKYPMTSRISNNYKFMKKSSLKSVVTHNCDKNGTVSFKSHSKLTKSPNYHGKHDLNIQKLKNSPIGSDIFSPAHVRNTIIPGNVNVPKLNLSQISVRSNNSQ</sequence>
<feature type="chain" id="PRO_5008056754" evidence="1">
    <location>
        <begin position="21"/>
        <end position="268"/>
    </location>
</feature>
<evidence type="ECO:0000313" key="2">
    <source>
        <dbReference type="EMBL" id="OAF66104.1"/>
    </source>
</evidence>
<dbReference type="Proteomes" id="UP000078046">
    <property type="component" value="Unassembled WGS sequence"/>
</dbReference>
<feature type="signal peptide" evidence="1">
    <location>
        <begin position="1"/>
        <end position="20"/>
    </location>
</feature>
<accession>A0A177AY38</accession>
<name>A0A177AY38_9BILA</name>
<protein>
    <submittedName>
        <fullName evidence="2">Uncharacterized protein</fullName>
    </submittedName>
</protein>
<proteinExistence type="predicted"/>
<evidence type="ECO:0000313" key="3">
    <source>
        <dbReference type="Proteomes" id="UP000078046"/>
    </source>
</evidence>
<evidence type="ECO:0000256" key="1">
    <source>
        <dbReference type="SAM" id="SignalP"/>
    </source>
</evidence>
<dbReference type="EMBL" id="LWCA01001037">
    <property type="protein sequence ID" value="OAF66104.1"/>
    <property type="molecule type" value="Genomic_DNA"/>
</dbReference>
<keyword evidence="1" id="KW-0732">Signal</keyword>